<dbReference type="EMBL" id="PVMZ01000024">
    <property type="protein sequence ID" value="PRX13939.1"/>
    <property type="molecule type" value="Genomic_DNA"/>
</dbReference>
<evidence type="ECO:0000313" key="1">
    <source>
        <dbReference type="EMBL" id="PRX13939.1"/>
    </source>
</evidence>
<gene>
    <name evidence="1" type="ORF">CLV67_124128</name>
</gene>
<evidence type="ECO:0000313" key="2">
    <source>
        <dbReference type="Proteomes" id="UP000239415"/>
    </source>
</evidence>
<keyword evidence="2" id="KW-1185">Reference proteome</keyword>
<name>A0A2T0JZ11_9ACTN</name>
<accession>A0A2T0JZ11</accession>
<dbReference type="Proteomes" id="UP000239415">
    <property type="component" value="Unassembled WGS sequence"/>
</dbReference>
<protein>
    <submittedName>
        <fullName evidence="1">Uncharacterized protein</fullName>
    </submittedName>
</protein>
<sequence>MSIPRLNPYRSALSIPVTAARPAARDRNQTAREDAASLTDRDRELIFQATGQRIRPGEPNAGWINQLAAAIAADRAAGRLAPAQEITAVYLKDLFRRYDQSPTGRNPIAGYLEPALRYLEQSGAGGGRLDVTA</sequence>
<reference evidence="1 2" key="1">
    <citation type="submission" date="2018-03" db="EMBL/GenBank/DDBJ databases">
        <title>Genomic Encyclopedia of Archaeal and Bacterial Type Strains, Phase II (KMG-II): from individual species to whole genera.</title>
        <authorList>
            <person name="Goeker M."/>
        </authorList>
    </citation>
    <scope>NUCLEOTIDE SEQUENCE [LARGE SCALE GENOMIC DNA]</scope>
    <source>
        <strain evidence="1 2">DSM 43146</strain>
    </source>
</reference>
<organism evidence="1 2">
    <name type="scientific">Actinoplanes italicus</name>
    <dbReference type="NCBI Taxonomy" id="113567"/>
    <lineage>
        <taxon>Bacteria</taxon>
        <taxon>Bacillati</taxon>
        <taxon>Actinomycetota</taxon>
        <taxon>Actinomycetes</taxon>
        <taxon>Micromonosporales</taxon>
        <taxon>Micromonosporaceae</taxon>
        <taxon>Actinoplanes</taxon>
    </lineage>
</organism>
<dbReference type="RefSeq" id="WP_106328840.1">
    <property type="nucleotide sequence ID" value="NZ_BOMO01000156.1"/>
</dbReference>
<comment type="caution">
    <text evidence="1">The sequence shown here is derived from an EMBL/GenBank/DDBJ whole genome shotgun (WGS) entry which is preliminary data.</text>
</comment>
<proteinExistence type="predicted"/>
<dbReference type="OrthoDB" id="3295465at2"/>
<dbReference type="AlphaFoldDB" id="A0A2T0JZ11"/>